<organism evidence="1">
    <name type="scientific">Longilinea arvoryzae</name>
    <dbReference type="NCBI Taxonomy" id="360412"/>
    <lineage>
        <taxon>Bacteria</taxon>
        <taxon>Bacillati</taxon>
        <taxon>Chloroflexota</taxon>
        <taxon>Anaerolineae</taxon>
        <taxon>Anaerolineales</taxon>
        <taxon>Anaerolineaceae</taxon>
        <taxon>Longilinea</taxon>
    </lineage>
</organism>
<evidence type="ECO:0000313" key="1">
    <source>
        <dbReference type="EMBL" id="GAP13085.1"/>
    </source>
</evidence>
<dbReference type="AlphaFoldDB" id="A0A0S7BCQ1"/>
<reference evidence="1" key="1">
    <citation type="submission" date="2015-07" db="EMBL/GenBank/DDBJ databases">
        <title>Draft Genome Sequences of Anaerolinea thermolimosa IMO-1, Bellilinea caldifistulae GOMI-1, Leptolinea tardivitalis YMTK-2, Levilinea saccharolytica KIBI-1,Longilinea arvoryzae KOME-1, Previously Described as Members of the Anaerolineaceae (Chloroflexi).</title>
        <authorList>
            <person name="Sekiguchi Y."/>
            <person name="Ohashi A."/>
            <person name="Matsuura N."/>
            <person name="Tourlousse M.D."/>
        </authorList>
    </citation>
    <scope>NUCLEOTIDE SEQUENCE [LARGE SCALE GENOMIC DNA]</scope>
    <source>
        <strain evidence="1">KOME-1</strain>
    </source>
</reference>
<proteinExistence type="predicted"/>
<dbReference type="STRING" id="360412.LARV_00827"/>
<dbReference type="EMBL" id="DF967972">
    <property type="protein sequence ID" value="GAP13085.1"/>
    <property type="molecule type" value="Genomic_DNA"/>
</dbReference>
<sequence length="281" mass="30848">MLTRLRPTNEFFTAVAPSSDGTTALIGQVFYHGGEKSARLSYLLPLGQFPSPALTALVEALAWQAGEWGAFHLLAEVEERSPAFEGLRAAGFSTYARQRVWRIDAPLPDQPVPNHWHAAAGIDEHAVRNLHNLVIPPLVQAAEPLNLHLSHGMIFHRGGELAAYVEVIGGPNGVYLRPLIHPDVEETPTLLTSLITRLHPTPKRPVYVAVRSYEAWLEPPLEDLGASVGPRQALLVRHLAEAQHAMQAMPRLNILENRAEPGAPIARNIQSNTDPVKIQEP</sequence>
<evidence type="ECO:0000313" key="2">
    <source>
        <dbReference type="Proteomes" id="UP000055060"/>
    </source>
</evidence>
<name>A0A0S7BCQ1_9CHLR</name>
<accession>A0A0S7BCQ1</accession>
<evidence type="ECO:0008006" key="3">
    <source>
        <dbReference type="Google" id="ProtNLM"/>
    </source>
</evidence>
<dbReference type="Proteomes" id="UP000055060">
    <property type="component" value="Unassembled WGS sequence"/>
</dbReference>
<keyword evidence="2" id="KW-1185">Reference proteome</keyword>
<protein>
    <recommendedName>
        <fullName evidence="3">N-acetyltransferase domain-containing protein</fullName>
    </recommendedName>
</protein>
<gene>
    <name evidence="1" type="ORF">LARV_00827</name>
</gene>